<gene>
    <name evidence="3" type="ORF">SAMN05216199_2558</name>
</gene>
<dbReference type="InterPro" id="IPR005545">
    <property type="entry name" value="YCII"/>
</dbReference>
<sequence length="119" mass="13382">MRYFVTIAYEPTVWSDADEATRQRYHQEHLTFHDAVKERAHLVAGEALAGPETATTLRHRDGSPVLTEGPFAESTEVVGGFYLVDADDLDTMTELCALLPKAYSLEIRPVVRVEGFEER</sequence>
<feature type="domain" description="YCII-related" evidence="2">
    <location>
        <begin position="1"/>
        <end position="112"/>
    </location>
</feature>
<accession>A0A1H9VTX8</accession>
<organism evidence="3 4">
    <name type="scientific">Pedococcus cremeus</name>
    <dbReference type="NCBI Taxonomy" id="587636"/>
    <lineage>
        <taxon>Bacteria</taxon>
        <taxon>Bacillati</taxon>
        <taxon>Actinomycetota</taxon>
        <taxon>Actinomycetes</taxon>
        <taxon>Micrococcales</taxon>
        <taxon>Intrasporangiaceae</taxon>
        <taxon>Pedococcus</taxon>
    </lineage>
</organism>
<evidence type="ECO:0000256" key="1">
    <source>
        <dbReference type="ARBA" id="ARBA00007689"/>
    </source>
</evidence>
<keyword evidence="4" id="KW-1185">Reference proteome</keyword>
<proteinExistence type="inferred from homology"/>
<dbReference type="Pfam" id="PF03795">
    <property type="entry name" value="YCII"/>
    <property type="match status" value="1"/>
</dbReference>
<dbReference type="RefSeq" id="WP_091758683.1">
    <property type="nucleotide sequence ID" value="NZ_FOHB01000004.1"/>
</dbReference>
<dbReference type="EMBL" id="FOHB01000004">
    <property type="protein sequence ID" value="SES24999.1"/>
    <property type="molecule type" value="Genomic_DNA"/>
</dbReference>
<dbReference type="PANTHER" id="PTHR35174">
    <property type="entry name" value="BLL7171 PROTEIN-RELATED"/>
    <property type="match status" value="1"/>
</dbReference>
<evidence type="ECO:0000313" key="3">
    <source>
        <dbReference type="EMBL" id="SES24999.1"/>
    </source>
</evidence>
<dbReference type="Gene3D" id="3.30.70.1060">
    <property type="entry name" value="Dimeric alpha+beta barrel"/>
    <property type="match status" value="1"/>
</dbReference>
<dbReference type="Proteomes" id="UP000199019">
    <property type="component" value="Unassembled WGS sequence"/>
</dbReference>
<comment type="similarity">
    <text evidence="1">Belongs to the YciI family.</text>
</comment>
<evidence type="ECO:0000313" key="4">
    <source>
        <dbReference type="Proteomes" id="UP000199019"/>
    </source>
</evidence>
<dbReference type="PANTHER" id="PTHR35174:SF3">
    <property type="entry name" value="BLL7171 PROTEIN"/>
    <property type="match status" value="1"/>
</dbReference>
<dbReference type="OrthoDB" id="668782at2"/>
<reference evidence="4" key="1">
    <citation type="submission" date="2016-10" db="EMBL/GenBank/DDBJ databases">
        <authorList>
            <person name="Varghese N."/>
            <person name="Submissions S."/>
        </authorList>
    </citation>
    <scope>NUCLEOTIDE SEQUENCE [LARGE SCALE GENOMIC DNA]</scope>
    <source>
        <strain evidence="4">CGMCC 1.6963</strain>
    </source>
</reference>
<dbReference type="STRING" id="587636.SAMN05216199_2558"/>
<protein>
    <submittedName>
        <fullName evidence="3">Uncharacterized conserved protein</fullName>
    </submittedName>
</protein>
<name>A0A1H9VTX8_9MICO</name>
<dbReference type="AlphaFoldDB" id="A0A1H9VTX8"/>
<evidence type="ECO:0000259" key="2">
    <source>
        <dbReference type="Pfam" id="PF03795"/>
    </source>
</evidence>
<dbReference type="SUPFAM" id="SSF54909">
    <property type="entry name" value="Dimeric alpha+beta barrel"/>
    <property type="match status" value="1"/>
</dbReference>
<dbReference type="InterPro" id="IPR011008">
    <property type="entry name" value="Dimeric_a/b-barrel"/>
</dbReference>